<dbReference type="Pfam" id="PF08495">
    <property type="entry name" value="FIST"/>
    <property type="match status" value="1"/>
</dbReference>
<sequence>MKLSRGEGLCMRCELLRIDEVLEVKNSLVFVPDAVAEELKISKVKNVAGAVFPGVIFDGRIYEDRVVAFEFESLKVYRGKEVLEEKNAKTLLTIVDGWSEKAERLLEEVYLKLGNRVVYLGGGAGSLEKQTDCLFIDGKFFSGDVIFVAIPEKFNVAVRHGWKSTEQAYVATRTEGRRIIELDWKPAFDVYAAALSEIGVEISRERFFDVAKAYPFGMAKVRGEDVVRDPLMVDNTDIICAGRVPRNAFLRLMEGDKQSLIEAAKECVETAGNADIVFDCISRVLYLGDDFAREAKNFREASGALTIGEVACKRGFLEFYNKTVVVGDAEG</sequence>
<dbReference type="AlphaFoldDB" id="A0A7C3MEH3"/>
<dbReference type="PANTHER" id="PTHR40252">
    <property type="entry name" value="BLR0328 PROTEIN"/>
    <property type="match status" value="1"/>
</dbReference>
<dbReference type="Pfam" id="PF10442">
    <property type="entry name" value="FIST_C"/>
    <property type="match status" value="1"/>
</dbReference>
<name>A0A7C3MEH3_ARCFL</name>
<evidence type="ECO:0000259" key="1">
    <source>
        <dbReference type="SMART" id="SM00897"/>
    </source>
</evidence>
<organism evidence="3">
    <name type="scientific">Archaeoglobus fulgidus</name>
    <dbReference type="NCBI Taxonomy" id="2234"/>
    <lineage>
        <taxon>Archaea</taxon>
        <taxon>Methanobacteriati</taxon>
        <taxon>Methanobacteriota</taxon>
        <taxon>Archaeoglobi</taxon>
        <taxon>Archaeoglobales</taxon>
        <taxon>Archaeoglobaceae</taxon>
        <taxon>Archaeoglobus</taxon>
    </lineage>
</organism>
<dbReference type="SMART" id="SM00897">
    <property type="entry name" value="FIST"/>
    <property type="match status" value="1"/>
</dbReference>
<dbReference type="SMART" id="SM01204">
    <property type="entry name" value="FIST_C"/>
    <property type="match status" value="1"/>
</dbReference>
<dbReference type="PANTHER" id="PTHR40252:SF2">
    <property type="entry name" value="BLR0328 PROTEIN"/>
    <property type="match status" value="1"/>
</dbReference>
<feature type="domain" description="FIST C-domain" evidence="2">
    <location>
        <begin position="187"/>
        <end position="313"/>
    </location>
</feature>
<dbReference type="InterPro" id="IPR019494">
    <property type="entry name" value="FIST_C"/>
</dbReference>
<gene>
    <name evidence="3" type="ORF">ENW66_01185</name>
</gene>
<dbReference type="InterPro" id="IPR013702">
    <property type="entry name" value="FIST_domain_N"/>
</dbReference>
<evidence type="ECO:0000313" key="3">
    <source>
        <dbReference type="EMBL" id="HFW31556.1"/>
    </source>
</evidence>
<evidence type="ECO:0000259" key="2">
    <source>
        <dbReference type="SMART" id="SM01204"/>
    </source>
</evidence>
<comment type="caution">
    <text evidence="3">The sequence shown here is derived from an EMBL/GenBank/DDBJ whole genome shotgun (WGS) entry which is preliminary data.</text>
</comment>
<protein>
    <submittedName>
        <fullName evidence="3">Uncharacterized protein</fullName>
    </submittedName>
</protein>
<reference evidence="3" key="1">
    <citation type="journal article" date="2020" name="mSystems">
        <title>Genome- and Community-Level Interaction Insights into Carbon Utilization and Element Cycling Functions of Hydrothermarchaeota in Hydrothermal Sediment.</title>
        <authorList>
            <person name="Zhou Z."/>
            <person name="Liu Y."/>
            <person name="Xu W."/>
            <person name="Pan J."/>
            <person name="Luo Z.H."/>
            <person name="Li M."/>
        </authorList>
    </citation>
    <scope>NUCLEOTIDE SEQUENCE [LARGE SCALE GENOMIC DNA]</scope>
    <source>
        <strain evidence="3">SpSt-87</strain>
    </source>
</reference>
<accession>A0A7C3MEH3</accession>
<feature type="domain" description="FIST" evidence="1">
    <location>
        <begin position="23"/>
        <end position="186"/>
    </location>
</feature>
<proteinExistence type="predicted"/>
<dbReference type="EMBL" id="DTLB01000006">
    <property type="protein sequence ID" value="HFW31556.1"/>
    <property type="molecule type" value="Genomic_DNA"/>
</dbReference>